<dbReference type="Gene3D" id="3.50.50.60">
    <property type="entry name" value="FAD/NAD(P)-binding domain"/>
    <property type="match status" value="1"/>
</dbReference>
<dbReference type="PANTHER" id="PTHR42685">
    <property type="entry name" value="GERANYLGERANYL DIPHOSPHATE REDUCTASE"/>
    <property type="match status" value="1"/>
</dbReference>
<reference evidence="2 3" key="1">
    <citation type="submission" date="2019-05" db="EMBL/GenBank/DDBJ databases">
        <title>Nakamurella sp. N5BH11, whole genome shotgun sequence.</title>
        <authorList>
            <person name="Tuo L."/>
        </authorList>
    </citation>
    <scope>NUCLEOTIDE SEQUENCE [LARGE SCALE GENOMIC DNA]</scope>
    <source>
        <strain evidence="2 3">N5BH11</strain>
    </source>
</reference>
<dbReference type="Pfam" id="PF01494">
    <property type="entry name" value="FAD_binding_3"/>
    <property type="match status" value="1"/>
</dbReference>
<dbReference type="InterPro" id="IPR002938">
    <property type="entry name" value="FAD-bd"/>
</dbReference>
<dbReference type="PANTHER" id="PTHR42685:SF19">
    <property type="entry name" value="POSSIBLE OXIDOREDUCTASE"/>
    <property type="match status" value="1"/>
</dbReference>
<evidence type="ECO:0000313" key="2">
    <source>
        <dbReference type="EMBL" id="TKV56902.1"/>
    </source>
</evidence>
<organism evidence="2 3">
    <name type="scientific">Nakamurella flava</name>
    <dbReference type="NCBI Taxonomy" id="2576308"/>
    <lineage>
        <taxon>Bacteria</taxon>
        <taxon>Bacillati</taxon>
        <taxon>Actinomycetota</taxon>
        <taxon>Actinomycetes</taxon>
        <taxon>Nakamurellales</taxon>
        <taxon>Nakamurellaceae</taxon>
        <taxon>Nakamurella</taxon>
    </lineage>
</organism>
<dbReference type="RefSeq" id="WP_137451289.1">
    <property type="nucleotide sequence ID" value="NZ_SZZH01000006.1"/>
</dbReference>
<evidence type="ECO:0000313" key="3">
    <source>
        <dbReference type="Proteomes" id="UP000306985"/>
    </source>
</evidence>
<proteinExistence type="predicted"/>
<dbReference type="Proteomes" id="UP000306985">
    <property type="component" value="Unassembled WGS sequence"/>
</dbReference>
<sequence length="344" mass="36290">MTDILVAGAGPAGLATALLAARAGFDVRVIDPRVGAGGDSSPIDKACGEGLMPGAVAALRSLGVRPAGREFAGIEYADGRRRAVADFPAGPGLGVRRTALSSALLTAVVDAGVPVQAGSVRSVDQDDSGVTVDGQRCRYLIAADGLHSPISRLLALDRPAKGRQRWGQRRHFGVAPWSDRVQVHWSPHGEAYVTPVADDLVGVAVLSSEKVPFAEQLRWFPQIAERVAGSDGGPVRGAGPLRRRTTKRVAGRVLLVGDASGYVDALTGEGVAVSLACAQALVDCLHRGRPQEYEKRWRTASLRYRALTSGVLWASGRPVLRRRIVPTAAALPWVFRGVVGQLAR</sequence>
<gene>
    <name evidence="2" type="ORF">FDO65_18860</name>
</gene>
<protein>
    <submittedName>
        <fullName evidence="2">NAD(P)/FAD-dependent oxidoreductase</fullName>
    </submittedName>
</protein>
<dbReference type="PRINTS" id="PR00420">
    <property type="entry name" value="RNGMNOXGNASE"/>
</dbReference>
<dbReference type="AlphaFoldDB" id="A0A4U6QAI3"/>
<dbReference type="OrthoDB" id="3647401at2"/>
<feature type="domain" description="FAD-binding" evidence="1">
    <location>
        <begin position="2"/>
        <end position="220"/>
    </location>
</feature>
<dbReference type="GO" id="GO:0071949">
    <property type="term" value="F:FAD binding"/>
    <property type="evidence" value="ECO:0007669"/>
    <property type="project" value="InterPro"/>
</dbReference>
<keyword evidence="3" id="KW-1185">Reference proteome</keyword>
<accession>A0A4U6QAI3</accession>
<dbReference type="InterPro" id="IPR050407">
    <property type="entry name" value="Geranylgeranyl_reductase"/>
</dbReference>
<dbReference type="EMBL" id="SZZH01000006">
    <property type="protein sequence ID" value="TKV56902.1"/>
    <property type="molecule type" value="Genomic_DNA"/>
</dbReference>
<comment type="caution">
    <text evidence="2">The sequence shown here is derived from an EMBL/GenBank/DDBJ whole genome shotgun (WGS) entry which is preliminary data.</text>
</comment>
<dbReference type="InterPro" id="IPR036188">
    <property type="entry name" value="FAD/NAD-bd_sf"/>
</dbReference>
<dbReference type="SUPFAM" id="SSF51905">
    <property type="entry name" value="FAD/NAD(P)-binding domain"/>
    <property type="match status" value="1"/>
</dbReference>
<evidence type="ECO:0000259" key="1">
    <source>
        <dbReference type="Pfam" id="PF01494"/>
    </source>
</evidence>
<name>A0A4U6QAI3_9ACTN</name>